<dbReference type="OrthoDB" id="38613at2157"/>
<dbReference type="SUPFAM" id="SSF55729">
    <property type="entry name" value="Acyl-CoA N-acyltransferases (Nat)"/>
    <property type="match status" value="1"/>
</dbReference>
<evidence type="ECO:0000256" key="2">
    <source>
        <dbReference type="ARBA" id="ARBA00023315"/>
    </source>
</evidence>
<keyword evidence="2" id="KW-0012">Acyltransferase</keyword>
<organism evidence="4 5">
    <name type="scientific">Halogranum gelatinilyticum</name>
    <dbReference type="NCBI Taxonomy" id="660521"/>
    <lineage>
        <taxon>Archaea</taxon>
        <taxon>Methanobacteriati</taxon>
        <taxon>Methanobacteriota</taxon>
        <taxon>Stenosarchaea group</taxon>
        <taxon>Halobacteria</taxon>
        <taxon>Halobacteriales</taxon>
        <taxon>Haloferacaceae</taxon>
    </lineage>
</organism>
<evidence type="ECO:0000259" key="3">
    <source>
        <dbReference type="PROSITE" id="PS51186"/>
    </source>
</evidence>
<evidence type="ECO:0000256" key="1">
    <source>
        <dbReference type="ARBA" id="ARBA00022679"/>
    </source>
</evidence>
<keyword evidence="1 4" id="KW-0808">Transferase</keyword>
<dbReference type="InterPro" id="IPR050832">
    <property type="entry name" value="Bact_Acetyltransf"/>
</dbReference>
<name>A0A1G9SV70_9EURY</name>
<dbReference type="STRING" id="660521.SAMN04487949_1510"/>
<dbReference type="InterPro" id="IPR000182">
    <property type="entry name" value="GNAT_dom"/>
</dbReference>
<evidence type="ECO:0000313" key="5">
    <source>
        <dbReference type="Proteomes" id="UP000199451"/>
    </source>
</evidence>
<feature type="domain" description="N-acetyltransferase" evidence="3">
    <location>
        <begin position="1"/>
        <end position="159"/>
    </location>
</feature>
<proteinExistence type="predicted"/>
<dbReference type="PANTHER" id="PTHR43877:SF2">
    <property type="entry name" value="AMINOALKYLPHOSPHONATE N-ACETYLTRANSFERASE-RELATED"/>
    <property type="match status" value="1"/>
</dbReference>
<dbReference type="Pfam" id="PF00583">
    <property type="entry name" value="Acetyltransf_1"/>
    <property type="match status" value="1"/>
</dbReference>
<dbReference type="InterPro" id="IPR016181">
    <property type="entry name" value="Acyl_CoA_acyltransferase"/>
</dbReference>
<dbReference type="GO" id="GO:0016747">
    <property type="term" value="F:acyltransferase activity, transferring groups other than amino-acyl groups"/>
    <property type="evidence" value="ECO:0007669"/>
    <property type="project" value="InterPro"/>
</dbReference>
<dbReference type="RefSeq" id="WP_089695925.1">
    <property type="nucleotide sequence ID" value="NZ_FNHL01000002.1"/>
</dbReference>
<dbReference type="Proteomes" id="UP000199451">
    <property type="component" value="Unassembled WGS sequence"/>
</dbReference>
<reference evidence="5" key="1">
    <citation type="submission" date="2016-10" db="EMBL/GenBank/DDBJ databases">
        <authorList>
            <person name="Varghese N."/>
            <person name="Submissions S."/>
        </authorList>
    </citation>
    <scope>NUCLEOTIDE SEQUENCE [LARGE SCALE GENOMIC DNA]</scope>
    <source>
        <strain evidence="5">CGMCC 1.10119</strain>
    </source>
</reference>
<dbReference type="PROSITE" id="PS51186">
    <property type="entry name" value="GNAT"/>
    <property type="match status" value="1"/>
</dbReference>
<dbReference type="Gene3D" id="3.40.630.30">
    <property type="match status" value="1"/>
</dbReference>
<evidence type="ECO:0000313" key="4">
    <source>
        <dbReference type="EMBL" id="SDM39301.1"/>
    </source>
</evidence>
<accession>A0A1G9SV70</accession>
<dbReference type="EMBL" id="FNHL01000002">
    <property type="protein sequence ID" value="SDM39301.1"/>
    <property type="molecule type" value="Genomic_DNA"/>
</dbReference>
<dbReference type="PANTHER" id="PTHR43877">
    <property type="entry name" value="AMINOALKYLPHOSPHONATE N-ACETYLTRANSFERASE-RELATED-RELATED"/>
    <property type="match status" value="1"/>
</dbReference>
<keyword evidence="5" id="KW-1185">Reference proteome</keyword>
<protein>
    <submittedName>
        <fullName evidence="4">Acetyltransferase (GNAT) family protein</fullName>
    </submittedName>
</protein>
<dbReference type="AlphaFoldDB" id="A0A1G9SV70"/>
<sequence length="159" mass="17886">MDIEPPTTDEVDELADLWVALARDQRRYGSRLLAPENRDHIRDSIAHHVVAGGILVARDTEIVGFVMFAPEAGQYEQDAVRGVVQNIYVRPDRRGEGVGSALLERAESMLASGGIEVVTLDAMAENEAARRFYRRHGYDVHRVELEKRVENDNNSKEET</sequence>
<dbReference type="CDD" id="cd04301">
    <property type="entry name" value="NAT_SF"/>
    <property type="match status" value="1"/>
</dbReference>
<gene>
    <name evidence="4" type="ORF">SAMN04487949_1510</name>
</gene>